<accession>A0A1S2P9E3</accession>
<dbReference type="EMBL" id="MLYO01000090">
    <property type="protein sequence ID" value="OIJ90318.1"/>
    <property type="molecule type" value="Genomic_DNA"/>
</dbReference>
<keyword evidence="6" id="KW-1185">Reference proteome</keyword>
<evidence type="ECO:0000256" key="3">
    <source>
        <dbReference type="ARBA" id="ARBA00023163"/>
    </source>
</evidence>
<keyword evidence="3" id="KW-0804">Transcription</keyword>
<dbReference type="InterPro" id="IPR018060">
    <property type="entry name" value="HTH_AraC"/>
</dbReference>
<dbReference type="Proteomes" id="UP000179642">
    <property type="component" value="Unassembled WGS sequence"/>
</dbReference>
<dbReference type="AlphaFoldDB" id="A0A1S2P9E3"/>
<dbReference type="GO" id="GO:0003700">
    <property type="term" value="F:DNA-binding transcription factor activity"/>
    <property type="evidence" value="ECO:0007669"/>
    <property type="project" value="InterPro"/>
</dbReference>
<dbReference type="RefSeq" id="WP_071386062.1">
    <property type="nucleotide sequence ID" value="NZ_MLYO01000090.1"/>
</dbReference>
<evidence type="ECO:0000259" key="4">
    <source>
        <dbReference type="PROSITE" id="PS01124"/>
    </source>
</evidence>
<reference evidence="5 6" key="1">
    <citation type="submission" date="2016-10" db="EMBL/GenBank/DDBJ databases">
        <title>Genome sequence of Streptomyces sp. MUSC 1.</title>
        <authorList>
            <person name="Lee L.-H."/>
            <person name="Ser H.-L."/>
            <person name="Law J.W.-F."/>
        </authorList>
    </citation>
    <scope>NUCLEOTIDE SEQUENCE [LARGE SCALE GENOMIC DNA]</scope>
    <source>
        <strain evidence="5 6">MUSC 1</strain>
    </source>
</reference>
<proteinExistence type="predicted"/>
<keyword evidence="1" id="KW-0805">Transcription regulation</keyword>
<feature type="domain" description="HTH araC/xylS-type" evidence="4">
    <location>
        <begin position="195"/>
        <end position="293"/>
    </location>
</feature>
<gene>
    <name evidence="5" type="ORF">BIV23_40820</name>
</gene>
<dbReference type="Gene3D" id="1.10.10.60">
    <property type="entry name" value="Homeodomain-like"/>
    <property type="match status" value="1"/>
</dbReference>
<evidence type="ECO:0000313" key="5">
    <source>
        <dbReference type="EMBL" id="OIJ90318.1"/>
    </source>
</evidence>
<dbReference type="PROSITE" id="PS01124">
    <property type="entry name" value="HTH_ARAC_FAMILY_2"/>
    <property type="match status" value="1"/>
</dbReference>
<dbReference type="InterPro" id="IPR009057">
    <property type="entry name" value="Homeodomain-like_sf"/>
</dbReference>
<organism evidence="5 6">
    <name type="scientific">Streptomyces monashensis</name>
    <dbReference type="NCBI Taxonomy" id="1678012"/>
    <lineage>
        <taxon>Bacteria</taxon>
        <taxon>Bacillati</taxon>
        <taxon>Actinomycetota</taxon>
        <taxon>Actinomycetes</taxon>
        <taxon>Kitasatosporales</taxon>
        <taxon>Streptomycetaceae</taxon>
        <taxon>Streptomyces</taxon>
    </lineage>
</organism>
<dbReference type="SMART" id="SM00342">
    <property type="entry name" value="HTH_ARAC"/>
    <property type="match status" value="1"/>
</dbReference>
<dbReference type="Pfam" id="PF12833">
    <property type="entry name" value="HTH_18"/>
    <property type="match status" value="1"/>
</dbReference>
<dbReference type="GO" id="GO:0043565">
    <property type="term" value="F:sequence-specific DNA binding"/>
    <property type="evidence" value="ECO:0007669"/>
    <property type="project" value="InterPro"/>
</dbReference>
<name>A0A1S2P9E3_9ACTN</name>
<evidence type="ECO:0000256" key="2">
    <source>
        <dbReference type="ARBA" id="ARBA00023125"/>
    </source>
</evidence>
<comment type="caution">
    <text evidence="5">The sequence shown here is derived from an EMBL/GenBank/DDBJ whole genome shotgun (WGS) entry which is preliminary data.</text>
</comment>
<dbReference type="PANTHER" id="PTHR43280:SF32">
    <property type="entry name" value="TRANSCRIPTIONAL REGULATORY PROTEIN"/>
    <property type="match status" value="1"/>
</dbReference>
<dbReference type="PANTHER" id="PTHR43280">
    <property type="entry name" value="ARAC-FAMILY TRANSCRIPTIONAL REGULATOR"/>
    <property type="match status" value="1"/>
</dbReference>
<evidence type="ECO:0000313" key="6">
    <source>
        <dbReference type="Proteomes" id="UP000179642"/>
    </source>
</evidence>
<protein>
    <submittedName>
        <fullName evidence="5">AraC family transcriptional regulator</fullName>
    </submittedName>
</protein>
<keyword evidence="2" id="KW-0238">DNA-binding</keyword>
<dbReference type="SUPFAM" id="SSF46689">
    <property type="entry name" value="Homeodomain-like"/>
    <property type="match status" value="1"/>
</dbReference>
<sequence length="297" mass="32971">MGKIGQDRRPDVRDLAYTPTVGAPAGVEVMELSALYERARRHGNDPYAPLRPSFHQLIGVRDRPLLMGVDFVEYELQPGSWLWIRPGQVQRFGPDLRAADGVIVLFETGFLPPATVRAAHMDPPYEQRPLTPKGPDAEGVRRALDHLRYEYGQLASLPLQTHAEVLRALLSVLVMRLAQARGPAPRPAASSEVFRRFHAAVERDHAVTRRVEDYAAALGYSPRTLTRAASAATGRTAKQYVDDRVLLEAKRLLQHSGLTSKEVADRLGFVDASDFTKFFRLRTGVTPGAFRGGTDLR</sequence>
<evidence type="ECO:0000256" key="1">
    <source>
        <dbReference type="ARBA" id="ARBA00023015"/>
    </source>
</evidence>